<sequence>MFDVLPPELVLSILSYLPIRQLQRLCQVSKFWNLFLTTNEEKIYHAAAILHGFVPPQTKSLDSIRMPKWLEDVHSWKAFCHKYFKTDRRWEGQEPSYSSHVGAAGKAVWRFKVDEEQQTVISTHFDGGLRVSPFESCGSDILWLLPHSEVHGYAHVEFTNGFMVFTRRGDAIDVWRRKRDARNAFRPPTLYNDYIQLRAQNIAWQSGLSISQDDRGAFVPWTTILPSHSIHALRAVNSKLLLASQRVGEAYVYDLPTGQLLQTIQFRDREDPLVDVSYVELGQRHAFICTRSDVLIFPLDPSSSHVRASLRFPTDVEGLDEVFRQKTYSLKYSDFGEPIYASTIPRRSNLVPCVLSRETPDDPVIWHCNAVHVSPCGSHFITTDGLGNICIVRDFERALREGTSLRDNITIVNMGFPIMYLAYENDHRIAVYVDDRGVFVLPHIMDVTVSIDTYTMEPVKDMVVLHARQDLHLGVVQLCSCLQLSRSELWYSWTRMHTRPGRCHYFTKTSDLELGIANNVLRRIDFSNSSEPQTQPRILNQGSLS</sequence>
<dbReference type="Pfam" id="PF12937">
    <property type="entry name" value="F-box-like"/>
    <property type="match status" value="1"/>
</dbReference>
<dbReference type="CDD" id="cd09917">
    <property type="entry name" value="F-box_SF"/>
    <property type="match status" value="1"/>
</dbReference>
<organism evidence="2 3">
    <name type="scientific">Clathrus columnatus</name>
    <dbReference type="NCBI Taxonomy" id="1419009"/>
    <lineage>
        <taxon>Eukaryota</taxon>
        <taxon>Fungi</taxon>
        <taxon>Dikarya</taxon>
        <taxon>Basidiomycota</taxon>
        <taxon>Agaricomycotina</taxon>
        <taxon>Agaricomycetes</taxon>
        <taxon>Phallomycetidae</taxon>
        <taxon>Phallales</taxon>
        <taxon>Clathraceae</taxon>
        <taxon>Clathrus</taxon>
    </lineage>
</organism>
<dbReference type="SUPFAM" id="SSF81383">
    <property type="entry name" value="F-box domain"/>
    <property type="match status" value="1"/>
</dbReference>
<feature type="domain" description="F-box" evidence="1">
    <location>
        <begin position="1"/>
        <end position="47"/>
    </location>
</feature>
<dbReference type="Proteomes" id="UP001050691">
    <property type="component" value="Unassembled WGS sequence"/>
</dbReference>
<accession>A0AAV5AHK6</accession>
<name>A0AAV5AHK6_9AGAM</name>
<dbReference type="PROSITE" id="PS50181">
    <property type="entry name" value="FBOX"/>
    <property type="match status" value="1"/>
</dbReference>
<reference evidence="2" key="1">
    <citation type="submission" date="2021-10" db="EMBL/GenBank/DDBJ databases">
        <title>De novo Genome Assembly of Clathrus columnatus (Basidiomycota, Fungi) Using Illumina and Nanopore Sequence Data.</title>
        <authorList>
            <person name="Ogiso-Tanaka E."/>
            <person name="Itagaki H."/>
            <person name="Hosoya T."/>
            <person name="Hosaka K."/>
        </authorList>
    </citation>
    <scope>NUCLEOTIDE SEQUENCE</scope>
    <source>
        <strain evidence="2">MO-923</strain>
    </source>
</reference>
<dbReference type="InterPro" id="IPR036047">
    <property type="entry name" value="F-box-like_dom_sf"/>
</dbReference>
<dbReference type="AlphaFoldDB" id="A0AAV5AHK6"/>
<evidence type="ECO:0000313" key="2">
    <source>
        <dbReference type="EMBL" id="GJJ13222.1"/>
    </source>
</evidence>
<protein>
    <recommendedName>
        <fullName evidence="1">F-box domain-containing protein</fullName>
    </recommendedName>
</protein>
<gene>
    <name evidence="2" type="ORF">Clacol_007473</name>
</gene>
<keyword evidence="3" id="KW-1185">Reference proteome</keyword>
<dbReference type="Gene3D" id="1.20.1280.50">
    <property type="match status" value="1"/>
</dbReference>
<dbReference type="SMART" id="SM00256">
    <property type="entry name" value="FBOX"/>
    <property type="match status" value="1"/>
</dbReference>
<evidence type="ECO:0000313" key="3">
    <source>
        <dbReference type="Proteomes" id="UP001050691"/>
    </source>
</evidence>
<evidence type="ECO:0000259" key="1">
    <source>
        <dbReference type="PROSITE" id="PS50181"/>
    </source>
</evidence>
<dbReference type="SUPFAM" id="SSF101908">
    <property type="entry name" value="Putative isomerase YbhE"/>
    <property type="match status" value="1"/>
</dbReference>
<dbReference type="InterPro" id="IPR001810">
    <property type="entry name" value="F-box_dom"/>
</dbReference>
<comment type="caution">
    <text evidence="2">The sequence shown here is derived from an EMBL/GenBank/DDBJ whole genome shotgun (WGS) entry which is preliminary data.</text>
</comment>
<dbReference type="EMBL" id="BPWL01000008">
    <property type="protein sequence ID" value="GJJ13222.1"/>
    <property type="molecule type" value="Genomic_DNA"/>
</dbReference>
<proteinExistence type="predicted"/>